<organism evidence="1 2">
    <name type="scientific">Stylosanthes scabra</name>
    <dbReference type="NCBI Taxonomy" id="79078"/>
    <lineage>
        <taxon>Eukaryota</taxon>
        <taxon>Viridiplantae</taxon>
        <taxon>Streptophyta</taxon>
        <taxon>Embryophyta</taxon>
        <taxon>Tracheophyta</taxon>
        <taxon>Spermatophyta</taxon>
        <taxon>Magnoliopsida</taxon>
        <taxon>eudicotyledons</taxon>
        <taxon>Gunneridae</taxon>
        <taxon>Pentapetalae</taxon>
        <taxon>rosids</taxon>
        <taxon>fabids</taxon>
        <taxon>Fabales</taxon>
        <taxon>Fabaceae</taxon>
        <taxon>Papilionoideae</taxon>
        <taxon>50 kb inversion clade</taxon>
        <taxon>dalbergioids sensu lato</taxon>
        <taxon>Dalbergieae</taxon>
        <taxon>Pterocarpus clade</taxon>
        <taxon>Stylosanthes</taxon>
    </lineage>
</organism>
<dbReference type="EMBL" id="JASCZI010241687">
    <property type="protein sequence ID" value="MED6204866.1"/>
    <property type="molecule type" value="Genomic_DNA"/>
</dbReference>
<proteinExistence type="predicted"/>
<accession>A0ABU6Y5Q5</accession>
<evidence type="ECO:0000313" key="1">
    <source>
        <dbReference type="EMBL" id="MED6204866.1"/>
    </source>
</evidence>
<gene>
    <name evidence="1" type="ORF">PIB30_012637</name>
</gene>
<name>A0ABU6Y5Q5_9FABA</name>
<keyword evidence="2" id="KW-1185">Reference proteome</keyword>
<sequence length="300" mass="32827">MKPECNLFLMEKRLNSLGLELVNDSDSSCSLPFPPGFEPVPPLVGPDQDVNKLGLRSNFPICERSGGVIVESAEPLNVEVTVSSTGIHSESERSDETLYLINKERCPDLLCVLEVNEENDDDISIDGGISDGLNLTNNANKYDADCAGHEGVPASLPAVPNFDEPGVDGVLGEQSFSVNLKSGRGDRLYCINDKFVDVSRREDSGDSKTFDQSSGGDSIEEDSFAEACAAKEVWCRSGLFFNSSDEEEVRSKLCRQKKLEGKKGIDLRPKEQHHVKKTPCIQGRTLATRKLMSGTKPKLR</sequence>
<dbReference type="Proteomes" id="UP001341840">
    <property type="component" value="Unassembled WGS sequence"/>
</dbReference>
<comment type="caution">
    <text evidence="1">The sequence shown here is derived from an EMBL/GenBank/DDBJ whole genome shotgun (WGS) entry which is preliminary data.</text>
</comment>
<evidence type="ECO:0000313" key="2">
    <source>
        <dbReference type="Proteomes" id="UP001341840"/>
    </source>
</evidence>
<protein>
    <submittedName>
        <fullName evidence="1">Uncharacterized protein</fullName>
    </submittedName>
</protein>
<reference evidence="1 2" key="1">
    <citation type="journal article" date="2023" name="Plants (Basel)">
        <title>Bridging the Gap: Combining Genomics and Transcriptomics Approaches to Understand Stylosanthes scabra, an Orphan Legume from the Brazilian Caatinga.</title>
        <authorList>
            <person name="Ferreira-Neto J.R.C."/>
            <person name="da Silva M.D."/>
            <person name="Binneck E."/>
            <person name="de Melo N.F."/>
            <person name="da Silva R.H."/>
            <person name="de Melo A.L.T.M."/>
            <person name="Pandolfi V."/>
            <person name="Bustamante F.O."/>
            <person name="Brasileiro-Vidal A.C."/>
            <person name="Benko-Iseppon A.M."/>
        </authorList>
    </citation>
    <scope>NUCLEOTIDE SEQUENCE [LARGE SCALE GENOMIC DNA]</scope>
    <source>
        <tissue evidence="1">Leaves</tissue>
    </source>
</reference>